<organism evidence="2 3">
    <name type="scientific">Exidia glandulosa HHB12029</name>
    <dbReference type="NCBI Taxonomy" id="1314781"/>
    <lineage>
        <taxon>Eukaryota</taxon>
        <taxon>Fungi</taxon>
        <taxon>Dikarya</taxon>
        <taxon>Basidiomycota</taxon>
        <taxon>Agaricomycotina</taxon>
        <taxon>Agaricomycetes</taxon>
        <taxon>Auriculariales</taxon>
        <taxon>Exidiaceae</taxon>
        <taxon>Exidia</taxon>
    </lineage>
</organism>
<accession>A0A165KFB8</accession>
<evidence type="ECO:0000313" key="2">
    <source>
        <dbReference type="EMBL" id="KZV96250.1"/>
    </source>
</evidence>
<protein>
    <recommendedName>
        <fullName evidence="4">AA1-like domain-containing protein</fullName>
    </recommendedName>
</protein>
<dbReference type="Proteomes" id="UP000077266">
    <property type="component" value="Unassembled WGS sequence"/>
</dbReference>
<dbReference type="InParanoid" id="A0A165KFB8"/>
<feature type="chain" id="PRO_5007860872" description="AA1-like domain-containing protein" evidence="1">
    <location>
        <begin position="20"/>
        <end position="143"/>
    </location>
</feature>
<proteinExistence type="predicted"/>
<dbReference type="AlphaFoldDB" id="A0A165KFB8"/>
<reference evidence="2 3" key="1">
    <citation type="journal article" date="2016" name="Mol. Biol. Evol.">
        <title>Comparative Genomics of Early-Diverging Mushroom-Forming Fungi Provides Insights into the Origins of Lignocellulose Decay Capabilities.</title>
        <authorList>
            <person name="Nagy L.G."/>
            <person name="Riley R."/>
            <person name="Tritt A."/>
            <person name="Adam C."/>
            <person name="Daum C."/>
            <person name="Floudas D."/>
            <person name="Sun H."/>
            <person name="Yadav J.S."/>
            <person name="Pangilinan J."/>
            <person name="Larsson K.H."/>
            <person name="Matsuura K."/>
            <person name="Barry K."/>
            <person name="Labutti K."/>
            <person name="Kuo R."/>
            <person name="Ohm R.A."/>
            <person name="Bhattacharya S.S."/>
            <person name="Shirouzu T."/>
            <person name="Yoshinaga Y."/>
            <person name="Martin F.M."/>
            <person name="Grigoriev I.V."/>
            <person name="Hibbett D.S."/>
        </authorList>
    </citation>
    <scope>NUCLEOTIDE SEQUENCE [LARGE SCALE GENOMIC DNA]</scope>
    <source>
        <strain evidence="2 3">HHB12029</strain>
    </source>
</reference>
<feature type="signal peptide" evidence="1">
    <location>
        <begin position="1"/>
        <end position="19"/>
    </location>
</feature>
<sequence length="143" mass="14777">MLTDSRFLAVLFALPFALSVPQSGPEPACNTDPLTVTNFFYAAAAVGNAFGTEVSFNVTSPDSGTTPQFWCSALAVGRPVPGTCINGGTFTFADTPGQGVLTLTIPRNCSTGSTLTASGSPQTCDIFGGQISCRPFLLQVDTL</sequence>
<dbReference type="EMBL" id="KV425945">
    <property type="protein sequence ID" value="KZV96250.1"/>
    <property type="molecule type" value="Genomic_DNA"/>
</dbReference>
<evidence type="ECO:0000313" key="3">
    <source>
        <dbReference type="Proteomes" id="UP000077266"/>
    </source>
</evidence>
<keyword evidence="3" id="KW-1185">Reference proteome</keyword>
<evidence type="ECO:0008006" key="4">
    <source>
        <dbReference type="Google" id="ProtNLM"/>
    </source>
</evidence>
<gene>
    <name evidence="2" type="ORF">EXIGLDRAFT_747726</name>
</gene>
<keyword evidence="1" id="KW-0732">Signal</keyword>
<name>A0A165KFB8_EXIGL</name>
<evidence type="ECO:0000256" key="1">
    <source>
        <dbReference type="SAM" id="SignalP"/>
    </source>
</evidence>